<dbReference type="AlphaFoldDB" id="A0A516ZAC6"/>
<dbReference type="HAMAP" id="MF_00828">
    <property type="entry name" value="PSI_PsaM"/>
    <property type="match status" value="1"/>
</dbReference>
<keyword evidence="6 7" id="KW-0472">Membrane</keyword>
<keyword evidence="3 7" id="KW-0603">Photosystem I</keyword>
<dbReference type="GO" id="GO:0009535">
    <property type="term" value="C:chloroplast thylakoid membrane"/>
    <property type="evidence" value="ECO:0007669"/>
    <property type="project" value="UniProtKB-SubCell"/>
</dbReference>
<evidence type="ECO:0000256" key="2">
    <source>
        <dbReference type="ARBA" id="ARBA00022692"/>
    </source>
</evidence>
<keyword evidence="4 7" id="KW-1133">Transmembrane helix</keyword>
<gene>
    <name evidence="7 8" type="primary">psaM</name>
</gene>
<name>A0A516ZAC6_9STRA</name>
<evidence type="ECO:0000256" key="7">
    <source>
        <dbReference type="HAMAP-Rule" id="MF_00828"/>
    </source>
</evidence>
<dbReference type="NCBIfam" id="TIGR03053">
    <property type="entry name" value="PS_I_psaM"/>
    <property type="match status" value="1"/>
</dbReference>
<keyword evidence="2 7" id="KW-0812">Transmembrane</keyword>
<dbReference type="InterPro" id="IPR037279">
    <property type="entry name" value="PSI_PsaM_sf"/>
</dbReference>
<accession>A0A516ZAC6</accession>
<geneLocation type="chloroplast" evidence="8"/>
<organism evidence="8">
    <name type="scientific">Pseudopedinella elastica</name>
    <dbReference type="NCBI Taxonomy" id="35684"/>
    <lineage>
        <taxon>Eukaryota</taxon>
        <taxon>Sar</taxon>
        <taxon>Stramenopiles</taxon>
        <taxon>Ochrophyta</taxon>
        <taxon>Dictyochophyceae</taxon>
        <taxon>Pedinellales</taxon>
        <taxon>Pseudopedinella</taxon>
    </lineage>
</organism>
<dbReference type="EMBL" id="MK518353">
    <property type="protein sequence ID" value="QDR24667.1"/>
    <property type="molecule type" value="Genomic_DNA"/>
</dbReference>
<sequence length="30" mass="3157">MISDTQVLLALALAIFPSLLAVRLGTSLND</sequence>
<dbReference type="RefSeq" id="YP_009684581.1">
    <property type="nucleotide sequence ID" value="NC_044408.1"/>
</dbReference>
<keyword evidence="8" id="KW-0934">Plastid</keyword>
<evidence type="ECO:0000256" key="6">
    <source>
        <dbReference type="ARBA" id="ARBA00023136"/>
    </source>
</evidence>
<dbReference type="SUPFAM" id="SSF81548">
    <property type="entry name" value="Subunit XII of photosystem I reaction centre, PsaM"/>
    <property type="match status" value="1"/>
</dbReference>
<keyword evidence="1 7" id="KW-0602">Photosynthesis</keyword>
<keyword evidence="8" id="KW-0150">Chloroplast</keyword>
<evidence type="ECO:0000256" key="1">
    <source>
        <dbReference type="ARBA" id="ARBA00022531"/>
    </source>
</evidence>
<protein>
    <recommendedName>
        <fullName evidence="7">Photosystem I reaction center subunit XII</fullName>
    </recommendedName>
    <alternativeName>
        <fullName evidence="7">PSI-M</fullName>
    </alternativeName>
</protein>
<dbReference type="GO" id="GO:0015979">
    <property type="term" value="P:photosynthesis"/>
    <property type="evidence" value="ECO:0007669"/>
    <property type="project" value="UniProtKB-UniRule"/>
</dbReference>
<evidence type="ECO:0000256" key="4">
    <source>
        <dbReference type="ARBA" id="ARBA00022989"/>
    </source>
</evidence>
<proteinExistence type="inferred from homology"/>
<comment type="subcellular location">
    <subcellularLocation>
        <location evidence="7">Plastid</location>
        <location evidence="7">Chloroplast thylakoid membrane</location>
        <topology evidence="7">Single-pass membrane protein</topology>
    </subcellularLocation>
</comment>
<reference evidence="8" key="1">
    <citation type="journal article" date="2019" name="J. Phycol.">
        <title>Dictyochophyceae plastid genomes reveal unusual variability of their organization.</title>
        <authorList>
            <person name="Han K.Y."/>
            <person name="Maciszewski K."/>
            <person name="Graf L."/>
            <person name="Yang J.H."/>
            <person name="Andersen R.A."/>
            <person name="Karnkowska A."/>
            <person name="Yoon H.S."/>
        </authorList>
    </citation>
    <scope>NUCLEOTIDE SEQUENCE</scope>
</reference>
<evidence type="ECO:0000256" key="3">
    <source>
        <dbReference type="ARBA" id="ARBA00022836"/>
    </source>
</evidence>
<dbReference type="Pfam" id="PF07465">
    <property type="entry name" value="PsaM"/>
    <property type="match status" value="1"/>
</dbReference>
<keyword evidence="5 7" id="KW-0793">Thylakoid</keyword>
<dbReference type="GeneID" id="41657566"/>
<evidence type="ECO:0000313" key="8">
    <source>
        <dbReference type="EMBL" id="QDR24667.1"/>
    </source>
</evidence>
<evidence type="ECO:0000256" key="5">
    <source>
        <dbReference type="ARBA" id="ARBA00023078"/>
    </source>
</evidence>
<dbReference type="GO" id="GO:0009522">
    <property type="term" value="C:photosystem I"/>
    <property type="evidence" value="ECO:0007669"/>
    <property type="project" value="UniProtKB-KW"/>
</dbReference>
<dbReference type="InterPro" id="IPR010010">
    <property type="entry name" value="PSI_PsaM"/>
</dbReference>
<comment type="similarity">
    <text evidence="7">Belongs to the PsaM family.</text>
</comment>